<keyword evidence="1" id="KW-0812">Transmembrane</keyword>
<dbReference type="RefSeq" id="WP_030658204.1">
    <property type="nucleotide sequence ID" value="NZ_BMRU01000012.1"/>
</dbReference>
<dbReference type="Proteomes" id="UP000660554">
    <property type="component" value="Unassembled WGS sequence"/>
</dbReference>
<protein>
    <recommendedName>
        <fullName evidence="4">Integral membrane protein</fullName>
    </recommendedName>
</protein>
<feature type="transmembrane region" description="Helical" evidence="1">
    <location>
        <begin position="7"/>
        <end position="27"/>
    </location>
</feature>
<reference evidence="3" key="1">
    <citation type="submission" date="2020-09" db="EMBL/GenBank/DDBJ databases">
        <title>Whole genome shotgun sequence of Streptomyces cinnamonensis NBRC 15873.</title>
        <authorList>
            <person name="Komaki H."/>
            <person name="Tamura T."/>
        </authorList>
    </citation>
    <scope>NUCLEOTIDE SEQUENCE [LARGE SCALE GENOMIC DNA]</scope>
    <source>
        <strain evidence="3">NBRC 15873</strain>
    </source>
</reference>
<gene>
    <name evidence="2" type="ORF">Scinn_70250</name>
</gene>
<feature type="transmembrane region" description="Helical" evidence="1">
    <location>
        <begin position="83"/>
        <end position="104"/>
    </location>
</feature>
<proteinExistence type="predicted"/>
<sequence>MTSNAPARLAGISFAAAPVLLIAYGSVRLLAEGSKEPGAAWTVGHLAFLFGVLFFGAICAGVYRMARADGGPVRRRLARAGFVAGLVGVAAATAQALIDLYVGLRAADKPAMRELFGQVQDVPGVMPAVYTVGPLFLYLGMIILLATLKGRDAVRAQALFVLGTAANAVSLDLLPLGGLCYLLAFVPLRRRTPPTATLPTRPA</sequence>
<feature type="transmembrane region" description="Helical" evidence="1">
    <location>
        <begin position="39"/>
        <end position="63"/>
    </location>
</feature>
<feature type="transmembrane region" description="Helical" evidence="1">
    <location>
        <begin position="158"/>
        <end position="184"/>
    </location>
</feature>
<keyword evidence="1" id="KW-1133">Transmembrane helix</keyword>
<dbReference type="EMBL" id="BNDV01000017">
    <property type="protein sequence ID" value="GHI17562.1"/>
    <property type="molecule type" value="Genomic_DNA"/>
</dbReference>
<dbReference type="GeneID" id="86959143"/>
<organism evidence="2 3">
    <name type="scientific">Streptomyces virginiae</name>
    <name type="common">Streptomyces cinnamonensis</name>
    <dbReference type="NCBI Taxonomy" id="1961"/>
    <lineage>
        <taxon>Bacteria</taxon>
        <taxon>Bacillati</taxon>
        <taxon>Actinomycetota</taxon>
        <taxon>Actinomycetes</taxon>
        <taxon>Kitasatosporales</taxon>
        <taxon>Streptomycetaceae</taxon>
        <taxon>Streptomyces</taxon>
    </lineage>
</organism>
<evidence type="ECO:0008006" key="4">
    <source>
        <dbReference type="Google" id="ProtNLM"/>
    </source>
</evidence>
<feature type="transmembrane region" description="Helical" evidence="1">
    <location>
        <begin position="124"/>
        <end position="146"/>
    </location>
</feature>
<keyword evidence="1" id="KW-0472">Membrane</keyword>
<evidence type="ECO:0000313" key="2">
    <source>
        <dbReference type="EMBL" id="GHI17562.1"/>
    </source>
</evidence>
<name>A0ABQ3NXS3_STRVG</name>
<evidence type="ECO:0000256" key="1">
    <source>
        <dbReference type="SAM" id="Phobius"/>
    </source>
</evidence>
<comment type="caution">
    <text evidence="2">The sequence shown here is derived from an EMBL/GenBank/DDBJ whole genome shotgun (WGS) entry which is preliminary data.</text>
</comment>
<accession>A0ABQ3NXS3</accession>
<evidence type="ECO:0000313" key="3">
    <source>
        <dbReference type="Proteomes" id="UP000660554"/>
    </source>
</evidence>
<keyword evidence="3" id="KW-1185">Reference proteome</keyword>